<evidence type="ECO:0000313" key="2">
    <source>
        <dbReference type="EMBL" id="SFF47770.1"/>
    </source>
</evidence>
<organism evidence="2 3">
    <name type="scientific">Blastococcus tunisiensis</name>
    <dbReference type="NCBI Taxonomy" id="1798228"/>
    <lineage>
        <taxon>Bacteria</taxon>
        <taxon>Bacillati</taxon>
        <taxon>Actinomycetota</taxon>
        <taxon>Actinomycetes</taxon>
        <taxon>Geodermatophilales</taxon>
        <taxon>Geodermatophilaceae</taxon>
        <taxon>Blastococcus</taxon>
    </lineage>
</organism>
<feature type="transmembrane region" description="Helical" evidence="1">
    <location>
        <begin position="17"/>
        <end position="37"/>
    </location>
</feature>
<reference evidence="3" key="1">
    <citation type="submission" date="2016-10" db="EMBL/GenBank/DDBJ databases">
        <authorList>
            <person name="Varghese N."/>
            <person name="Submissions S."/>
        </authorList>
    </citation>
    <scope>NUCLEOTIDE SEQUENCE [LARGE SCALE GENOMIC DNA]</scope>
    <source>
        <strain evidence="3">DSM 46838</strain>
    </source>
</reference>
<keyword evidence="1" id="KW-1133">Transmembrane helix</keyword>
<evidence type="ECO:0008006" key="4">
    <source>
        <dbReference type="Google" id="ProtNLM"/>
    </source>
</evidence>
<dbReference type="Proteomes" id="UP000198589">
    <property type="component" value="Unassembled WGS sequence"/>
</dbReference>
<dbReference type="STRING" id="1798228.SAMN05216574_114145"/>
<dbReference type="EMBL" id="FOND01000014">
    <property type="protein sequence ID" value="SFF47770.1"/>
    <property type="molecule type" value="Genomic_DNA"/>
</dbReference>
<gene>
    <name evidence="2" type="ORF">SAMN05216574_114145</name>
</gene>
<sequence>MTGSGATAAGRPRTGRAWLVAVLVGALLGTGLLLWGLDRLARQTVQALLAEELQQATGTVVAPTVEVGGGPVLLQALRGRYDEVRVALEDVSNGPLTFDRVDAELQGVHLSFHDLVVRDADAVVFEGSTTDAWLRYDALDQYLRFTGRPMTVRPAGPEGSDQVRLTATGELLDRPYEASVTAVVDPATGALAVRPTEVLTDRPLDRSAELLLTERFRFRVPLDPLPFGRQVAEFDLGEEAVTVRTTGAGIVLLG</sequence>
<protein>
    <recommendedName>
        <fullName evidence="4">DUF2993 domain-containing protein</fullName>
    </recommendedName>
</protein>
<dbReference type="InterPro" id="IPR021373">
    <property type="entry name" value="DUF2993"/>
</dbReference>
<evidence type="ECO:0000256" key="1">
    <source>
        <dbReference type="SAM" id="Phobius"/>
    </source>
</evidence>
<name>A0A1I2J189_9ACTN</name>
<dbReference type="Pfam" id="PF11209">
    <property type="entry name" value="LmeA"/>
    <property type="match status" value="1"/>
</dbReference>
<dbReference type="AlphaFoldDB" id="A0A1I2J189"/>
<accession>A0A1I2J189</accession>
<keyword evidence="3" id="KW-1185">Reference proteome</keyword>
<keyword evidence="1" id="KW-0812">Transmembrane</keyword>
<proteinExistence type="predicted"/>
<dbReference type="OrthoDB" id="5194061at2"/>
<dbReference type="RefSeq" id="WP_092201536.1">
    <property type="nucleotide sequence ID" value="NZ_FOND01000014.1"/>
</dbReference>
<evidence type="ECO:0000313" key="3">
    <source>
        <dbReference type="Proteomes" id="UP000198589"/>
    </source>
</evidence>
<keyword evidence="1" id="KW-0472">Membrane</keyword>